<feature type="transmembrane region" description="Helical" evidence="1">
    <location>
        <begin position="774"/>
        <end position="796"/>
    </location>
</feature>
<gene>
    <name evidence="2" type="ORF">ACFSXZ_11350</name>
</gene>
<accession>A0ABW5FPF4</accession>
<dbReference type="Gene3D" id="2.60.40.10">
    <property type="entry name" value="Immunoglobulins"/>
    <property type="match status" value="1"/>
</dbReference>
<protein>
    <submittedName>
        <fullName evidence="2">Uncharacterized protein</fullName>
    </submittedName>
</protein>
<keyword evidence="3" id="KW-1185">Reference proteome</keyword>
<feature type="transmembrane region" description="Helical" evidence="1">
    <location>
        <begin position="928"/>
        <end position="949"/>
    </location>
</feature>
<organism evidence="2 3">
    <name type="scientific">Amycolatopsis pigmentata</name>
    <dbReference type="NCBI Taxonomy" id="450801"/>
    <lineage>
        <taxon>Bacteria</taxon>
        <taxon>Bacillati</taxon>
        <taxon>Actinomycetota</taxon>
        <taxon>Actinomycetes</taxon>
        <taxon>Pseudonocardiales</taxon>
        <taxon>Pseudonocardiaceae</taxon>
        <taxon>Amycolatopsis</taxon>
    </lineage>
</organism>
<dbReference type="EMBL" id="JBHUKR010000006">
    <property type="protein sequence ID" value="MFD2416918.1"/>
    <property type="molecule type" value="Genomic_DNA"/>
</dbReference>
<keyword evidence="1" id="KW-0812">Transmembrane</keyword>
<dbReference type="InterPro" id="IPR013783">
    <property type="entry name" value="Ig-like_fold"/>
</dbReference>
<dbReference type="RefSeq" id="WP_378264148.1">
    <property type="nucleotide sequence ID" value="NZ_JBHUKR010000006.1"/>
</dbReference>
<keyword evidence="1" id="KW-1133">Transmembrane helix</keyword>
<name>A0ABW5FPF4_9PSEU</name>
<evidence type="ECO:0000313" key="2">
    <source>
        <dbReference type="EMBL" id="MFD2416918.1"/>
    </source>
</evidence>
<dbReference type="Proteomes" id="UP001597417">
    <property type="component" value="Unassembled WGS sequence"/>
</dbReference>
<proteinExistence type="predicted"/>
<comment type="caution">
    <text evidence="2">The sequence shown here is derived from an EMBL/GenBank/DDBJ whole genome shotgun (WGS) entry which is preliminary data.</text>
</comment>
<evidence type="ECO:0000256" key="1">
    <source>
        <dbReference type="SAM" id="Phobius"/>
    </source>
</evidence>
<evidence type="ECO:0000313" key="3">
    <source>
        <dbReference type="Proteomes" id="UP001597417"/>
    </source>
</evidence>
<sequence>MTTGTTQRREKVTISATRMNNRRDGFKQAEHHDLVLERMATFGNSQREIPRRIVLLHDPRHSGDDQLYLDQLPIPRDAWSYDAHDRVLTWRGAFGGGHLRFSHDGSGGHGNIGPAHDLCSVTAGARAQFNCDVALGCGASYETSGGSVIGLTWDPSSSAWKSASWIANRLQLTYTVTPGGPIAPPTFTFEFQDNVTQAIPWGPAMGSFAAALQLGEQGGTMVWQLSFKSSIPPEADTGPNPPTGPDTVYPWWLEAVEDSAAATVNGVLEIDNVAPNGTLVGMRGVRAIPAAAGYYQISPRTAPFAVFDGKLIIGGKPVPGAVLIGNRLCWSDLDPVHQERTGLPVGGSMRFTRDGSSAAIDGGAVRTTRLSTTAALSAISRHSDLHPEMHRKSLELTEVLGGSSLDISGLLAMTPFGQDHQGAWGDLVQAAVTQDLSDIMNSFVPSTMWDLLFPGTPQPTLTGELATVANSPVEGVPNPSAWYASLATAVMTQGLSAGSDPNCAYLNGPRAAAWLKTQVATSKVYYTHGQELFKYRWQQHSPMTAQYLTDQVTNATQYQPVITQTVKLAVADINANVIVDPTSPPDLKANLIADVQNAGQYATTNNLYWAFAFYTYNVAPAILANIALQMSINTGSRDGTSLSRLFQQNVAVLTALDPSGFFAQRYTNTLNTFLATNILPSMFGFVGDATSFELIKEYLQTFVQNNINNEDQQIAEAAAQIATILQDKDADQILHDTIEAFRSISGAIQDALALPLVATKFVSWFSRTYPRFSAVSNLFGSLLIGGITGLAVFNLFTEFKSWDELSAAERANLVVDTVQLGLQIVAAVVKRGVRIYAIFDVSGMTATQRTAAVTKIILSGEADQLDQGLVKIGNSTARWLGDTEGTVGRFAVGDEGALTAVLVIDTKAAAQEASWVAKVLGKNLDEFIATRIGPLFILAGIGFSIYTIAKGESGIALASDILNIVGGSLMLLATLGGWAIAGGLIADVGFMATIIAGAGPLAILAALAGVALMLYELFEKPPDPVEQFVTDYAKPAGFVVGARASSLDYATPFINPDQSKLLMIGFSLSAAGKALRVDPDGSIQLGAVTTLPNCVWLASTDGLGMSTVCTVAQPDETKPPVVLYLSMMSDHTVSFQPPMPPPKSPPAVTTAPTVVTQTWLSSPQGHATLAGDGKHMVSLPLQFSPILPDKKGNYAPGQASGWLAVAGTGVVVSDQAGTTFTLAMSGMSPNFMKMVDLNFILNSTPSTQQTYGPTFGIVPSTPATYDCEGAPLPPFLGFSKQTGAFTPNGQQASPASKGNYTISATNACGTASAPFTITVAAPPPPPGAPA</sequence>
<keyword evidence="1" id="KW-0472">Membrane</keyword>
<reference evidence="3" key="1">
    <citation type="journal article" date="2019" name="Int. J. Syst. Evol. Microbiol.">
        <title>The Global Catalogue of Microorganisms (GCM) 10K type strain sequencing project: providing services to taxonomists for standard genome sequencing and annotation.</title>
        <authorList>
            <consortium name="The Broad Institute Genomics Platform"/>
            <consortium name="The Broad Institute Genome Sequencing Center for Infectious Disease"/>
            <person name="Wu L."/>
            <person name="Ma J."/>
        </authorList>
    </citation>
    <scope>NUCLEOTIDE SEQUENCE [LARGE SCALE GENOMIC DNA]</scope>
    <source>
        <strain evidence="3">CGMCC 4.7645</strain>
    </source>
</reference>
<feature type="transmembrane region" description="Helical" evidence="1">
    <location>
        <begin position="961"/>
        <end position="985"/>
    </location>
</feature>
<feature type="transmembrane region" description="Helical" evidence="1">
    <location>
        <begin position="991"/>
        <end position="1015"/>
    </location>
</feature>